<keyword evidence="1" id="KW-0812">Transmembrane</keyword>
<accession>A0A1X2G665</accession>
<keyword evidence="3" id="KW-1185">Reference proteome</keyword>
<name>A0A1X2G665_9FUNG</name>
<dbReference type="EMBL" id="MCGT01000039">
    <property type="protein sequence ID" value="ORX46088.1"/>
    <property type="molecule type" value="Genomic_DNA"/>
</dbReference>
<proteinExistence type="predicted"/>
<keyword evidence="1" id="KW-0472">Membrane</keyword>
<reference evidence="2 3" key="1">
    <citation type="submission" date="2016-07" db="EMBL/GenBank/DDBJ databases">
        <title>Pervasive Adenine N6-methylation of Active Genes in Fungi.</title>
        <authorList>
            <consortium name="DOE Joint Genome Institute"/>
            <person name="Mondo S.J."/>
            <person name="Dannebaum R.O."/>
            <person name="Kuo R.C."/>
            <person name="Labutti K."/>
            <person name="Haridas S."/>
            <person name="Kuo A."/>
            <person name="Salamov A."/>
            <person name="Ahrendt S.R."/>
            <person name="Lipzen A."/>
            <person name="Sullivan W."/>
            <person name="Andreopoulos W.B."/>
            <person name="Clum A."/>
            <person name="Lindquist E."/>
            <person name="Daum C."/>
            <person name="Ramamoorthy G.K."/>
            <person name="Gryganskyi A."/>
            <person name="Culley D."/>
            <person name="Magnuson J.K."/>
            <person name="James T.Y."/>
            <person name="O'Malley M.A."/>
            <person name="Stajich J.E."/>
            <person name="Spatafora J.W."/>
            <person name="Visel A."/>
            <person name="Grigoriev I.V."/>
        </authorList>
    </citation>
    <scope>NUCLEOTIDE SEQUENCE [LARGE SCALE GENOMIC DNA]</scope>
    <source>
        <strain evidence="2 3">NRRL 3301</strain>
    </source>
</reference>
<organism evidence="2 3">
    <name type="scientific">Hesseltinella vesiculosa</name>
    <dbReference type="NCBI Taxonomy" id="101127"/>
    <lineage>
        <taxon>Eukaryota</taxon>
        <taxon>Fungi</taxon>
        <taxon>Fungi incertae sedis</taxon>
        <taxon>Mucoromycota</taxon>
        <taxon>Mucoromycotina</taxon>
        <taxon>Mucoromycetes</taxon>
        <taxon>Mucorales</taxon>
        <taxon>Cunninghamellaceae</taxon>
        <taxon>Hesseltinella</taxon>
    </lineage>
</organism>
<feature type="transmembrane region" description="Helical" evidence="1">
    <location>
        <begin position="77"/>
        <end position="99"/>
    </location>
</feature>
<keyword evidence="1" id="KW-1133">Transmembrane helix</keyword>
<evidence type="ECO:0000256" key="1">
    <source>
        <dbReference type="SAM" id="Phobius"/>
    </source>
</evidence>
<comment type="caution">
    <text evidence="2">The sequence shown here is derived from an EMBL/GenBank/DDBJ whole genome shotgun (WGS) entry which is preliminary data.</text>
</comment>
<evidence type="ECO:0000313" key="2">
    <source>
        <dbReference type="EMBL" id="ORX46088.1"/>
    </source>
</evidence>
<dbReference type="AlphaFoldDB" id="A0A1X2G665"/>
<sequence length="111" mass="13213">MDPKKRKRYLGQQAIEDYIQKTKKPKFHFFVLVNKENLVEWSLKTHPHLDKNKLCKLWQTRFALSLKMSNKDVYPDAYVCVCVCVLMSELMQLLALFLIEPSRRKECIHGK</sequence>
<gene>
    <name evidence="2" type="ORF">DM01DRAFT_304229</name>
</gene>
<protein>
    <submittedName>
        <fullName evidence="2">Uncharacterized protein</fullName>
    </submittedName>
</protein>
<evidence type="ECO:0000313" key="3">
    <source>
        <dbReference type="Proteomes" id="UP000242146"/>
    </source>
</evidence>
<dbReference type="Proteomes" id="UP000242146">
    <property type="component" value="Unassembled WGS sequence"/>
</dbReference>